<dbReference type="AlphaFoldDB" id="A2FZL2"/>
<protein>
    <submittedName>
        <fullName evidence="1">Uncharacterized protein</fullName>
    </submittedName>
</protein>
<name>A2FZL2_TRIV3</name>
<dbReference type="EMBL" id="DS114180">
    <property type="protein sequence ID" value="EAX89647.1"/>
    <property type="molecule type" value="Genomic_DNA"/>
</dbReference>
<gene>
    <name evidence="1" type="ORF">TVAG_195010</name>
</gene>
<evidence type="ECO:0000313" key="1">
    <source>
        <dbReference type="EMBL" id="EAX89647.1"/>
    </source>
</evidence>
<dbReference type="VEuPathDB" id="TrichDB:TVAGG3_0836670"/>
<proteinExistence type="predicted"/>
<organism evidence="1 2">
    <name type="scientific">Trichomonas vaginalis (strain ATCC PRA-98 / G3)</name>
    <dbReference type="NCBI Taxonomy" id="412133"/>
    <lineage>
        <taxon>Eukaryota</taxon>
        <taxon>Metamonada</taxon>
        <taxon>Parabasalia</taxon>
        <taxon>Trichomonadida</taxon>
        <taxon>Trichomonadidae</taxon>
        <taxon>Trichomonas</taxon>
    </lineage>
</organism>
<dbReference type="VEuPathDB" id="TrichDB:TVAG_195010"/>
<reference evidence="1" key="2">
    <citation type="journal article" date="2007" name="Science">
        <title>Draft genome sequence of the sexually transmitted pathogen Trichomonas vaginalis.</title>
        <authorList>
            <person name="Carlton J.M."/>
            <person name="Hirt R.P."/>
            <person name="Silva J.C."/>
            <person name="Delcher A.L."/>
            <person name="Schatz M."/>
            <person name="Zhao Q."/>
            <person name="Wortman J.R."/>
            <person name="Bidwell S.L."/>
            <person name="Alsmark U.C.M."/>
            <person name="Besteiro S."/>
            <person name="Sicheritz-Ponten T."/>
            <person name="Noel C.J."/>
            <person name="Dacks J.B."/>
            <person name="Foster P.G."/>
            <person name="Simillion C."/>
            <person name="Van de Peer Y."/>
            <person name="Miranda-Saavedra D."/>
            <person name="Barton G.J."/>
            <person name="Westrop G.D."/>
            <person name="Mueller S."/>
            <person name="Dessi D."/>
            <person name="Fiori P.L."/>
            <person name="Ren Q."/>
            <person name="Paulsen I."/>
            <person name="Zhang H."/>
            <person name="Bastida-Corcuera F.D."/>
            <person name="Simoes-Barbosa A."/>
            <person name="Brown M.T."/>
            <person name="Hayes R.D."/>
            <person name="Mukherjee M."/>
            <person name="Okumura C.Y."/>
            <person name="Schneider R."/>
            <person name="Smith A.J."/>
            <person name="Vanacova S."/>
            <person name="Villalvazo M."/>
            <person name="Haas B.J."/>
            <person name="Pertea M."/>
            <person name="Feldblyum T.V."/>
            <person name="Utterback T.R."/>
            <person name="Shu C.L."/>
            <person name="Osoegawa K."/>
            <person name="de Jong P.J."/>
            <person name="Hrdy I."/>
            <person name="Horvathova L."/>
            <person name="Zubacova Z."/>
            <person name="Dolezal P."/>
            <person name="Malik S.B."/>
            <person name="Logsdon J.M. Jr."/>
            <person name="Henze K."/>
            <person name="Gupta A."/>
            <person name="Wang C.C."/>
            <person name="Dunne R.L."/>
            <person name="Upcroft J.A."/>
            <person name="Upcroft P."/>
            <person name="White O."/>
            <person name="Salzberg S.L."/>
            <person name="Tang P."/>
            <person name="Chiu C.-H."/>
            <person name="Lee Y.-S."/>
            <person name="Embley T.M."/>
            <person name="Coombs G.H."/>
            <person name="Mottram J.C."/>
            <person name="Tachezy J."/>
            <person name="Fraser-Liggett C.M."/>
            <person name="Johnson P.J."/>
        </authorList>
    </citation>
    <scope>NUCLEOTIDE SEQUENCE [LARGE SCALE GENOMIC DNA]</scope>
    <source>
        <strain evidence="1">G3</strain>
    </source>
</reference>
<accession>A2FZL2</accession>
<dbReference type="InParanoid" id="A2FZL2"/>
<sequence>MYHLSTSNSNVTYSMFLENYAFVSTEWGLLLTEANDLTVNQCVFLRNTASFTFATYKGGTMTVIHCSGDTLTNSGSVDAALMSTESFEIKYQVNSQGKCGFGFTYNSSTKKIEETEEYEPRKKSNLSFVCYLASIY</sequence>
<reference evidence="1" key="1">
    <citation type="submission" date="2006-10" db="EMBL/GenBank/DDBJ databases">
        <authorList>
            <person name="Amadeo P."/>
            <person name="Zhao Q."/>
            <person name="Wortman J."/>
            <person name="Fraser-Liggett C."/>
            <person name="Carlton J."/>
        </authorList>
    </citation>
    <scope>NUCLEOTIDE SEQUENCE</scope>
    <source>
        <strain evidence="1">G3</strain>
    </source>
</reference>
<dbReference type="Proteomes" id="UP000001542">
    <property type="component" value="Unassembled WGS sequence"/>
</dbReference>
<keyword evidence="2" id="KW-1185">Reference proteome</keyword>
<dbReference type="RefSeq" id="XP_001302577.1">
    <property type="nucleotide sequence ID" value="XM_001302576.1"/>
</dbReference>
<dbReference type="KEGG" id="tva:4747319"/>
<evidence type="ECO:0000313" key="2">
    <source>
        <dbReference type="Proteomes" id="UP000001542"/>
    </source>
</evidence>